<dbReference type="Proteomes" id="UP001218188">
    <property type="component" value="Unassembled WGS sequence"/>
</dbReference>
<evidence type="ECO:0000256" key="1">
    <source>
        <dbReference type="SAM" id="MobiDB-lite"/>
    </source>
</evidence>
<comment type="caution">
    <text evidence="2">The sequence shown here is derived from an EMBL/GenBank/DDBJ whole genome shotgun (WGS) entry which is preliminary data.</text>
</comment>
<keyword evidence="3" id="KW-1185">Reference proteome</keyword>
<organism evidence="2 3">
    <name type="scientific">Mycena alexandri</name>
    <dbReference type="NCBI Taxonomy" id="1745969"/>
    <lineage>
        <taxon>Eukaryota</taxon>
        <taxon>Fungi</taxon>
        <taxon>Dikarya</taxon>
        <taxon>Basidiomycota</taxon>
        <taxon>Agaricomycotina</taxon>
        <taxon>Agaricomycetes</taxon>
        <taxon>Agaricomycetidae</taxon>
        <taxon>Agaricales</taxon>
        <taxon>Marasmiineae</taxon>
        <taxon>Mycenaceae</taxon>
        <taxon>Mycena</taxon>
    </lineage>
</organism>
<dbReference type="AlphaFoldDB" id="A0AAD6XFK7"/>
<sequence length="144" mass="15232">MSASGSRPKLELGECTALDDETKEECTCTEFVDFKRTSLCGTCYHYRQNHLQPGSKASKDVQSILAGMLPSGSSSGTTLGSISKAQKQLTLAGSSTSARSKAAHQESNRGMRPVCGDSGKGKGKVDVSTRSCNIEPIWVAVART</sequence>
<name>A0AAD6XFK7_9AGAR</name>
<proteinExistence type="predicted"/>
<protein>
    <submittedName>
        <fullName evidence="2">Uncharacterized protein</fullName>
    </submittedName>
</protein>
<gene>
    <name evidence="2" type="ORF">C8F04DRAFT_1175255</name>
</gene>
<feature type="region of interest" description="Disordered" evidence="1">
    <location>
        <begin position="90"/>
        <end position="122"/>
    </location>
</feature>
<dbReference type="EMBL" id="JARJCM010000009">
    <property type="protein sequence ID" value="KAJ7043419.1"/>
    <property type="molecule type" value="Genomic_DNA"/>
</dbReference>
<evidence type="ECO:0000313" key="3">
    <source>
        <dbReference type="Proteomes" id="UP001218188"/>
    </source>
</evidence>
<evidence type="ECO:0000313" key="2">
    <source>
        <dbReference type="EMBL" id="KAJ7043419.1"/>
    </source>
</evidence>
<accession>A0AAD6XFK7</accession>
<feature type="compositionally biased region" description="Polar residues" evidence="1">
    <location>
        <begin position="90"/>
        <end position="99"/>
    </location>
</feature>
<reference evidence="2" key="1">
    <citation type="submission" date="2023-03" db="EMBL/GenBank/DDBJ databases">
        <title>Massive genome expansion in bonnet fungi (Mycena s.s.) driven by repeated elements and novel gene families across ecological guilds.</title>
        <authorList>
            <consortium name="Lawrence Berkeley National Laboratory"/>
            <person name="Harder C.B."/>
            <person name="Miyauchi S."/>
            <person name="Viragh M."/>
            <person name="Kuo A."/>
            <person name="Thoen E."/>
            <person name="Andreopoulos B."/>
            <person name="Lu D."/>
            <person name="Skrede I."/>
            <person name="Drula E."/>
            <person name="Henrissat B."/>
            <person name="Morin E."/>
            <person name="Kohler A."/>
            <person name="Barry K."/>
            <person name="LaButti K."/>
            <person name="Morin E."/>
            <person name="Salamov A."/>
            <person name="Lipzen A."/>
            <person name="Mereny Z."/>
            <person name="Hegedus B."/>
            <person name="Baldrian P."/>
            <person name="Stursova M."/>
            <person name="Weitz H."/>
            <person name="Taylor A."/>
            <person name="Grigoriev I.V."/>
            <person name="Nagy L.G."/>
            <person name="Martin F."/>
            <person name="Kauserud H."/>
        </authorList>
    </citation>
    <scope>NUCLEOTIDE SEQUENCE</scope>
    <source>
        <strain evidence="2">CBHHK200</strain>
    </source>
</reference>